<evidence type="ECO:0000256" key="6">
    <source>
        <dbReference type="PIRSR" id="PIRSR005700-1"/>
    </source>
</evidence>
<keyword evidence="5 7" id="KW-0031">Aminopeptidase</keyword>
<comment type="subcellular location">
    <subcellularLocation>
        <location evidence="1">Cytoplasm</location>
    </subcellularLocation>
</comment>
<feature type="active site" evidence="6">
    <location>
        <position position="381"/>
    </location>
</feature>
<dbReference type="Proteomes" id="UP000501676">
    <property type="component" value="Chromosome"/>
</dbReference>
<dbReference type="PROSITE" id="PS00639">
    <property type="entry name" value="THIOL_PROTEASE_HIS"/>
    <property type="match status" value="1"/>
</dbReference>
<dbReference type="PANTHER" id="PTHR10363:SF2">
    <property type="entry name" value="BLEOMYCIN HYDROLASE"/>
    <property type="match status" value="1"/>
</dbReference>
<dbReference type="PIRSF" id="PIRSF005700">
    <property type="entry name" value="PepC"/>
    <property type="match status" value="1"/>
</dbReference>
<gene>
    <name evidence="7" type="ORF">G6Z83_06380</name>
</gene>
<keyword evidence="3 5" id="KW-0378">Hydrolase</keyword>
<evidence type="ECO:0000256" key="2">
    <source>
        <dbReference type="ARBA" id="ARBA00022670"/>
    </source>
</evidence>
<dbReference type="PANTHER" id="PTHR10363">
    <property type="entry name" value="BLEOMYCIN HYDROLASE"/>
    <property type="match status" value="1"/>
</dbReference>
<feature type="active site" evidence="6">
    <location>
        <position position="69"/>
    </location>
</feature>
<organism evidence="7 8">
    <name type="scientific">Lactobacillus iners</name>
    <dbReference type="NCBI Taxonomy" id="147802"/>
    <lineage>
        <taxon>Bacteria</taxon>
        <taxon>Bacillati</taxon>
        <taxon>Bacillota</taxon>
        <taxon>Bacilli</taxon>
        <taxon>Lactobacillales</taxon>
        <taxon>Lactobacillaceae</taxon>
        <taxon>Lactobacillus</taxon>
    </lineage>
</organism>
<dbReference type="GO" id="GO:0070005">
    <property type="term" value="F:cysteine-type aminopeptidase activity"/>
    <property type="evidence" value="ECO:0007669"/>
    <property type="project" value="InterPro"/>
</dbReference>
<keyword evidence="2 5" id="KW-0645">Protease</keyword>
<evidence type="ECO:0000313" key="7">
    <source>
        <dbReference type="EMBL" id="QIH24294.1"/>
    </source>
</evidence>
<dbReference type="Pfam" id="PF03051">
    <property type="entry name" value="Peptidase_C1_2"/>
    <property type="match status" value="1"/>
</dbReference>
<evidence type="ECO:0000256" key="3">
    <source>
        <dbReference type="ARBA" id="ARBA00022801"/>
    </source>
</evidence>
<name>A0A6G7BAU9_9LACO</name>
<accession>A0A6G7BAU9</accession>
<evidence type="ECO:0000256" key="4">
    <source>
        <dbReference type="ARBA" id="ARBA00022807"/>
    </source>
</evidence>
<dbReference type="GO" id="GO:0005737">
    <property type="term" value="C:cytoplasm"/>
    <property type="evidence" value="ECO:0007669"/>
    <property type="project" value="UniProtKB-SubCell"/>
</dbReference>
<evidence type="ECO:0000256" key="5">
    <source>
        <dbReference type="PIRNR" id="PIRNR005700"/>
    </source>
</evidence>
<feature type="active site" evidence="6">
    <location>
        <position position="360"/>
    </location>
</feature>
<dbReference type="SUPFAM" id="SSF54001">
    <property type="entry name" value="Cysteine proteinases"/>
    <property type="match status" value="1"/>
</dbReference>
<dbReference type="InterPro" id="IPR038765">
    <property type="entry name" value="Papain-like_cys_pep_sf"/>
</dbReference>
<dbReference type="GO" id="GO:0043418">
    <property type="term" value="P:homocysteine catabolic process"/>
    <property type="evidence" value="ECO:0007669"/>
    <property type="project" value="TreeGrafter"/>
</dbReference>
<dbReference type="InterPro" id="IPR000169">
    <property type="entry name" value="Pept_cys_AS"/>
</dbReference>
<reference evidence="7 8" key="1">
    <citation type="submission" date="2020-02" db="EMBL/GenBank/DDBJ databases">
        <title>Complete genome sequences of six Lactobacillus iners strains isolated from the human vagina.</title>
        <authorList>
            <person name="France M.T."/>
            <person name="Rutt L."/>
            <person name="Narina S."/>
            <person name="Arbaugh S."/>
            <person name="Humphrys M.S."/>
            <person name="Ma B."/>
            <person name="Hayward M.R."/>
            <person name="Relman D."/>
            <person name="Kwon D.S."/>
            <person name="Ravel J."/>
        </authorList>
    </citation>
    <scope>NUCLEOTIDE SEQUENCE [LARGE SCALE GENOMIC DNA]</scope>
    <source>
        <strain evidence="7 8">C0210C1</strain>
    </source>
</reference>
<protein>
    <recommendedName>
        <fullName evidence="5">Aminopeptidase</fullName>
    </recommendedName>
</protein>
<proteinExistence type="inferred from homology"/>
<sequence length="436" mass="50486">MAHELTFEELKDFQESFNNARNKVVARAAMKSGLLEASFNPELGDKLNHVFSIEVDTENVTNQQQSGRCWLFSTLNTLRHEFGVKHKVKNFTLSQAYNFFWDKIERANRFYDEIIDSANQPLEDRTVQEYLRFAGEDGGQWAMAASLVQKYGVVPSYAMPETYNTNHTAALAESLGRKERKDALVLRKLVQEGKLEEVEAKRKEFLNEVYRMTALAVGEPPKTFDLEYKDDDKKYHLDKNLTPVEFFKKYINFDFSDYVCLTNAPDHEYNKLYSLPFEDNVNGGIPITFLNVPMDVLRKATIAQLKDNETVWFGNDVGKQKDNKTGYLDTDLYQLDQLFDVDTTMTKKERLETREGTVSHAMTITGVDLDGETVRKWKVENSWGDKIATKGYFTMSDQWFEEFVYEVVVHKKYLTDEQKQIAQSEPEPLKPWDSIA</sequence>
<dbReference type="InterPro" id="IPR004134">
    <property type="entry name" value="Peptidase_C1B"/>
</dbReference>
<dbReference type="Gene3D" id="3.90.70.10">
    <property type="entry name" value="Cysteine proteinases"/>
    <property type="match status" value="1"/>
</dbReference>
<keyword evidence="4 5" id="KW-0788">Thiol protease</keyword>
<comment type="similarity">
    <text evidence="5">Belongs to the peptidase C1 family.</text>
</comment>
<dbReference type="GO" id="GO:0006508">
    <property type="term" value="P:proteolysis"/>
    <property type="evidence" value="ECO:0007669"/>
    <property type="project" value="UniProtKB-KW"/>
</dbReference>
<dbReference type="PROSITE" id="PS00139">
    <property type="entry name" value="THIOL_PROTEASE_CYS"/>
    <property type="match status" value="1"/>
</dbReference>
<dbReference type="GO" id="GO:0009636">
    <property type="term" value="P:response to toxic substance"/>
    <property type="evidence" value="ECO:0007669"/>
    <property type="project" value="TreeGrafter"/>
</dbReference>
<dbReference type="RefSeq" id="WP_006731997.1">
    <property type="nucleotide sequence ID" value="NZ_CP049228.1"/>
</dbReference>
<dbReference type="EMBL" id="CP049228">
    <property type="protein sequence ID" value="QIH24294.1"/>
    <property type="molecule type" value="Genomic_DNA"/>
</dbReference>
<evidence type="ECO:0000313" key="8">
    <source>
        <dbReference type="Proteomes" id="UP000501676"/>
    </source>
</evidence>
<dbReference type="AlphaFoldDB" id="A0A6G7BAU9"/>
<evidence type="ECO:0000256" key="1">
    <source>
        <dbReference type="ARBA" id="ARBA00004496"/>
    </source>
</evidence>
<dbReference type="CDD" id="cd00585">
    <property type="entry name" value="Peptidase_C1B"/>
    <property type="match status" value="1"/>
</dbReference>
<dbReference type="InterPro" id="IPR025660">
    <property type="entry name" value="Pept_his_AS"/>
</dbReference>